<dbReference type="InterPro" id="IPR052834">
    <property type="entry name" value="3KSR/17beta-HSD"/>
</dbReference>
<reference evidence="1" key="1">
    <citation type="submission" date="2019-08" db="EMBL/GenBank/DDBJ databases">
        <title>The improved chromosome-level genome for the pearl oyster Pinctada fucata martensii using PacBio sequencing and Hi-C.</title>
        <authorList>
            <person name="Zheng Z."/>
        </authorList>
    </citation>
    <scope>NUCLEOTIDE SEQUENCE</scope>
    <source>
        <strain evidence="1">ZZ-2019</strain>
        <tissue evidence="1">Adductor muscle</tissue>
    </source>
</reference>
<dbReference type="SUPFAM" id="SSF51735">
    <property type="entry name" value="NAD(P)-binding Rossmann-fold domains"/>
    <property type="match status" value="1"/>
</dbReference>
<evidence type="ECO:0000313" key="1">
    <source>
        <dbReference type="EMBL" id="KAK3085243.1"/>
    </source>
</evidence>
<proteinExistence type="predicted"/>
<name>A0AA89BJY1_PINIB</name>
<accession>A0AA89BJY1</accession>
<dbReference type="GO" id="GO:0005789">
    <property type="term" value="C:endoplasmic reticulum membrane"/>
    <property type="evidence" value="ECO:0007669"/>
    <property type="project" value="TreeGrafter"/>
</dbReference>
<organism evidence="1 2">
    <name type="scientific">Pinctada imbricata</name>
    <name type="common">Atlantic pearl-oyster</name>
    <name type="synonym">Pinctada martensii</name>
    <dbReference type="NCBI Taxonomy" id="66713"/>
    <lineage>
        <taxon>Eukaryota</taxon>
        <taxon>Metazoa</taxon>
        <taxon>Spiralia</taxon>
        <taxon>Lophotrochozoa</taxon>
        <taxon>Mollusca</taxon>
        <taxon>Bivalvia</taxon>
        <taxon>Autobranchia</taxon>
        <taxon>Pteriomorphia</taxon>
        <taxon>Pterioida</taxon>
        <taxon>Pterioidea</taxon>
        <taxon>Pteriidae</taxon>
        <taxon>Pinctada</taxon>
    </lineage>
</organism>
<dbReference type="AlphaFoldDB" id="A0AA89BJY1"/>
<protein>
    <submittedName>
        <fullName evidence="1">Uncharacterized protein</fullName>
    </submittedName>
</protein>
<dbReference type="EMBL" id="VSWD01000012">
    <property type="protein sequence ID" value="KAK3085243.1"/>
    <property type="molecule type" value="Genomic_DNA"/>
</dbReference>
<dbReference type="PANTHER" id="PTHR44442">
    <property type="entry name" value="3-KETO-STEROID REDUCTASE"/>
    <property type="match status" value="1"/>
</dbReference>
<gene>
    <name evidence="1" type="ORF">FSP39_000550</name>
</gene>
<dbReference type="InterPro" id="IPR036291">
    <property type="entry name" value="NAD(P)-bd_dom_sf"/>
</dbReference>
<evidence type="ECO:0000313" key="2">
    <source>
        <dbReference type="Proteomes" id="UP001186944"/>
    </source>
</evidence>
<dbReference type="GO" id="GO:0006695">
    <property type="term" value="P:cholesterol biosynthetic process"/>
    <property type="evidence" value="ECO:0007669"/>
    <property type="project" value="TreeGrafter"/>
</dbReference>
<dbReference type="InterPro" id="IPR002347">
    <property type="entry name" value="SDR_fam"/>
</dbReference>
<sequence>MDTSCVKSVVDAAKILKEKFTRIDVMYLNAGIMPVKPGINWDNFINGIKDGKLVHMFTTGEGLLSQYDETTTDGLRKIFATNLFGHFVLIREVEEILGGDKPTQIIWTSSRASKQKAFSIRDIQHSEGADPYGSSKYAMDVLSVALNEKYNSRLRAFVVSLNCSPYNGSEALVWVTKQKPESLDPHSRYNSNTNVLGRCFISAEKVSKIVTANYNSNTNILGRCFILAKKVSEIVTANYNSNTNILGRCFISVEKASELETPKYNSNTNILGRCFILAEKVSEIATPKYNSNTNILGRCFILAKKVSEIVTPKYYGNTNILGRCFISAEKVIEIVTPKYNSNTNILGRCLYLLKR</sequence>
<dbReference type="GO" id="GO:0000253">
    <property type="term" value="F:3-beta-hydroxysteroid 3-dehydrogenase (NADP+) activity"/>
    <property type="evidence" value="ECO:0007669"/>
    <property type="project" value="TreeGrafter"/>
</dbReference>
<dbReference type="Pfam" id="PF00106">
    <property type="entry name" value="adh_short"/>
    <property type="match status" value="1"/>
</dbReference>
<keyword evidence="2" id="KW-1185">Reference proteome</keyword>
<dbReference type="PANTHER" id="PTHR44442:SF1">
    <property type="entry name" value="3-KETO-STEROID REDUCTASE_17-BETA-HYDROXYSTEROID DEHYDROGENASE 7"/>
    <property type="match status" value="1"/>
</dbReference>
<comment type="caution">
    <text evidence="1">The sequence shown here is derived from an EMBL/GenBank/DDBJ whole genome shotgun (WGS) entry which is preliminary data.</text>
</comment>
<dbReference type="Proteomes" id="UP001186944">
    <property type="component" value="Unassembled WGS sequence"/>
</dbReference>
<dbReference type="Gene3D" id="3.40.50.720">
    <property type="entry name" value="NAD(P)-binding Rossmann-like Domain"/>
    <property type="match status" value="1"/>
</dbReference>